<keyword evidence="4 5" id="KW-0472">Membrane</keyword>
<feature type="domain" description="O-antigen ligase-related" evidence="6">
    <location>
        <begin position="221"/>
        <end position="371"/>
    </location>
</feature>
<feature type="transmembrane region" description="Helical" evidence="5">
    <location>
        <begin position="189"/>
        <end position="206"/>
    </location>
</feature>
<evidence type="ECO:0000256" key="2">
    <source>
        <dbReference type="ARBA" id="ARBA00022692"/>
    </source>
</evidence>
<evidence type="ECO:0000256" key="3">
    <source>
        <dbReference type="ARBA" id="ARBA00022989"/>
    </source>
</evidence>
<feature type="transmembrane region" description="Helical" evidence="5">
    <location>
        <begin position="29"/>
        <end position="47"/>
    </location>
</feature>
<keyword evidence="10" id="KW-1185">Reference proteome</keyword>
<dbReference type="InterPro" id="IPR051533">
    <property type="entry name" value="WaaL-like"/>
</dbReference>
<reference evidence="7 9" key="2">
    <citation type="submission" date="2020-07" db="EMBL/GenBank/DDBJ databases">
        <title>Identification of Halomonas strains.</title>
        <authorList>
            <person name="Xiao Z."/>
            <person name="Shen J."/>
        </authorList>
    </citation>
    <scope>NUCLEOTIDE SEQUENCE [LARGE SCALE GENOMIC DNA]</scope>
    <source>
        <strain evidence="7 9">DSM 17331</strain>
    </source>
</reference>
<evidence type="ECO:0000256" key="1">
    <source>
        <dbReference type="ARBA" id="ARBA00004141"/>
    </source>
</evidence>
<feature type="transmembrane region" description="Helical" evidence="5">
    <location>
        <begin position="110"/>
        <end position="134"/>
    </location>
</feature>
<dbReference type="Proteomes" id="UP000814353">
    <property type="component" value="Unassembled WGS sequence"/>
</dbReference>
<evidence type="ECO:0000256" key="4">
    <source>
        <dbReference type="ARBA" id="ARBA00023136"/>
    </source>
</evidence>
<accession>A0A7W0AEE7</accession>
<feature type="transmembrane region" description="Helical" evidence="5">
    <location>
        <begin position="146"/>
        <end position="169"/>
    </location>
</feature>
<feature type="transmembrane region" description="Helical" evidence="5">
    <location>
        <begin position="393"/>
        <end position="413"/>
    </location>
</feature>
<protein>
    <recommendedName>
        <fullName evidence="6">O-antigen ligase-related domain-containing protein</fullName>
    </recommendedName>
</protein>
<dbReference type="PANTHER" id="PTHR37422:SF13">
    <property type="entry name" value="LIPOPOLYSACCHARIDE BIOSYNTHESIS PROTEIN PA4999-RELATED"/>
    <property type="match status" value="1"/>
</dbReference>
<dbReference type="RefSeq" id="WP_181515715.1">
    <property type="nucleotide sequence ID" value="NZ_JABFUB010000017.1"/>
</dbReference>
<feature type="transmembrane region" description="Helical" evidence="5">
    <location>
        <begin position="53"/>
        <end position="72"/>
    </location>
</feature>
<feature type="transmembrane region" description="Helical" evidence="5">
    <location>
        <begin position="264"/>
        <end position="287"/>
    </location>
</feature>
<evidence type="ECO:0000313" key="7">
    <source>
        <dbReference type="EMBL" id="MBA2780246.1"/>
    </source>
</evidence>
<feature type="transmembrane region" description="Helical" evidence="5">
    <location>
        <begin position="236"/>
        <end position="255"/>
    </location>
</feature>
<sequence>MIIYALAGFFLVLGGGGIYWILLNPVRGIYLAFFSSGILVTMPLGPLREKVGLTELVIAITWAAMVINRKWIFERKFVDGRQRIALLAALVFLLIYAISCFVNNASFYGFLIPSVIETANIVYVVLLMITMLFLVQTPEQWKGCLFGWLAGAAVVSLVGFWAMTGSAPVWAYDEFSGRVSSTLRFENQVPSYLVPIMFIAMVWGALSTTSKLLRFILVSLIAAMAVTLVLTGSRTAFLLIIISLFCMAFIFLINLKNSSLMTGYLGLVIITSVVSLFLYVGAVIAAYDGHYSLGSTPSWQRPVVVLIEGSHSGVIDQSRGRQAELVIANADDAFILGHGPKLSGVKYRIDEIHNTFAGVFFEAGALGLVSLIILYMALFSCALRFSRSGTMNLLFIAAGVAFILLCLYGMTMYGLRQRSLWLMCGLLLSIPSVANHINRSVHAYPVR</sequence>
<dbReference type="EMBL" id="JABFUB010000017">
    <property type="protein sequence ID" value="MCG6663098.1"/>
    <property type="molecule type" value="Genomic_DNA"/>
</dbReference>
<comment type="subcellular location">
    <subcellularLocation>
        <location evidence="1">Membrane</location>
        <topology evidence="1">Multi-pass membrane protein</topology>
    </subcellularLocation>
</comment>
<dbReference type="PANTHER" id="PTHR37422">
    <property type="entry name" value="TEICHURONIC ACID BIOSYNTHESIS PROTEIN TUAE"/>
    <property type="match status" value="1"/>
</dbReference>
<evidence type="ECO:0000313" key="10">
    <source>
        <dbReference type="Proteomes" id="UP000814353"/>
    </source>
</evidence>
<evidence type="ECO:0000313" key="8">
    <source>
        <dbReference type="EMBL" id="MCG6663098.1"/>
    </source>
</evidence>
<feature type="transmembrane region" description="Helical" evidence="5">
    <location>
        <begin position="356"/>
        <end position="381"/>
    </location>
</feature>
<proteinExistence type="predicted"/>
<dbReference type="Pfam" id="PF04932">
    <property type="entry name" value="Wzy_C"/>
    <property type="match status" value="1"/>
</dbReference>
<comment type="caution">
    <text evidence="7">The sequence shown here is derived from an EMBL/GenBank/DDBJ whole genome shotgun (WGS) entry which is preliminary data.</text>
</comment>
<feature type="transmembrane region" description="Helical" evidence="5">
    <location>
        <begin position="84"/>
        <end position="104"/>
    </location>
</feature>
<dbReference type="Proteomes" id="UP000518091">
    <property type="component" value="Unassembled WGS sequence"/>
</dbReference>
<name>A0A7W0AEE7_9GAMM</name>
<dbReference type="InterPro" id="IPR007016">
    <property type="entry name" value="O-antigen_ligase-rel_domated"/>
</dbReference>
<dbReference type="EMBL" id="JACEFT010000021">
    <property type="protein sequence ID" value="MBA2780246.1"/>
    <property type="molecule type" value="Genomic_DNA"/>
</dbReference>
<reference evidence="8 10" key="1">
    <citation type="submission" date="2020-05" db="EMBL/GenBank/DDBJ databases">
        <title>Comparative genomic analysis of denitrifying bacteria from Halomonas genus.</title>
        <authorList>
            <person name="Wang L."/>
            <person name="Shao Z."/>
        </authorList>
    </citation>
    <scope>NUCLEOTIDE SEQUENCE [LARGE SCALE GENOMIC DNA]</scope>
    <source>
        <strain evidence="8 10">DSM 17331</strain>
    </source>
</reference>
<evidence type="ECO:0000256" key="5">
    <source>
        <dbReference type="SAM" id="Phobius"/>
    </source>
</evidence>
<evidence type="ECO:0000259" key="6">
    <source>
        <dbReference type="Pfam" id="PF04932"/>
    </source>
</evidence>
<feature type="transmembrane region" description="Helical" evidence="5">
    <location>
        <begin position="213"/>
        <end position="230"/>
    </location>
</feature>
<feature type="transmembrane region" description="Helical" evidence="5">
    <location>
        <begin position="6"/>
        <end position="22"/>
    </location>
</feature>
<evidence type="ECO:0000313" key="9">
    <source>
        <dbReference type="Proteomes" id="UP000518091"/>
    </source>
</evidence>
<gene>
    <name evidence="7" type="ORF">H1D44_15245</name>
    <name evidence="8" type="ORF">HOP48_16305</name>
</gene>
<keyword evidence="3 5" id="KW-1133">Transmembrane helix</keyword>
<dbReference type="AlphaFoldDB" id="A0A7W0AEE7"/>
<keyword evidence="2 5" id="KW-0812">Transmembrane</keyword>
<organism evidence="7 9">
    <name type="scientific">Billgrantia kenyensis</name>
    <dbReference type="NCBI Taxonomy" id="321266"/>
    <lineage>
        <taxon>Bacteria</taxon>
        <taxon>Pseudomonadati</taxon>
        <taxon>Pseudomonadota</taxon>
        <taxon>Gammaproteobacteria</taxon>
        <taxon>Oceanospirillales</taxon>
        <taxon>Halomonadaceae</taxon>
        <taxon>Billgrantia</taxon>
    </lineage>
</organism>